<dbReference type="InterPro" id="IPR006035">
    <property type="entry name" value="Ureohydrolase"/>
</dbReference>
<organism evidence="1 2">
    <name type="scientific">Leisingera methylohalidivorans DSM 14336</name>
    <dbReference type="NCBI Taxonomy" id="999552"/>
    <lineage>
        <taxon>Bacteria</taxon>
        <taxon>Pseudomonadati</taxon>
        <taxon>Pseudomonadota</taxon>
        <taxon>Alphaproteobacteria</taxon>
        <taxon>Rhodobacterales</taxon>
        <taxon>Roseobacteraceae</taxon>
        <taxon>Leisingera</taxon>
    </lineage>
</organism>
<dbReference type="GO" id="GO:0016813">
    <property type="term" value="F:hydrolase activity, acting on carbon-nitrogen (but not peptide) bonds, in linear amidines"/>
    <property type="evidence" value="ECO:0007669"/>
    <property type="project" value="UniProtKB-ARBA"/>
</dbReference>
<dbReference type="Pfam" id="PF00491">
    <property type="entry name" value="Arginase"/>
    <property type="match status" value="1"/>
</dbReference>
<dbReference type="EMBL" id="CP006774">
    <property type="protein sequence ID" value="AHD03481.1"/>
    <property type="molecule type" value="Genomic_DNA"/>
</dbReference>
<dbReference type="Gene3D" id="3.40.800.10">
    <property type="entry name" value="Ureohydrolase domain"/>
    <property type="match status" value="1"/>
</dbReference>
<dbReference type="InterPro" id="IPR023696">
    <property type="entry name" value="Ureohydrolase_dom_sf"/>
</dbReference>
<evidence type="ECO:0000313" key="2">
    <source>
        <dbReference type="Proteomes" id="UP000018780"/>
    </source>
</evidence>
<gene>
    <name evidence="1" type="ORF">METH_21890</name>
</gene>
<evidence type="ECO:0000313" key="1">
    <source>
        <dbReference type="EMBL" id="AHD03481.1"/>
    </source>
</evidence>
<protein>
    <submittedName>
        <fullName evidence="1">Uncharacterized protein</fullName>
    </submittedName>
</protein>
<accession>V9VXL3</accession>
<sequence>MSGHGYEAGRLNLAFSGIATFGKKPYVEDRDNISADVAIPGAPFDFGCQFRFSARFGPQAVREASTLFSSGRAGASDHEDDATYRGDNVRIVDLGGADIIHTKTEESHANIEHGVKKDLQGLATRGEVAGIDLVAAAPTVSFWSEILRGARGAGPSLLPLQQGLRSQRFSNPSANARAAVTAAGSGSAPGSRGKFLRPGAAFLHRLADLQRVTAALHEIQDPRAGAGLIG</sequence>
<keyword evidence="1" id="KW-0614">Plasmid</keyword>
<dbReference type="KEGG" id="lmd:METH_21890"/>
<dbReference type="AlphaFoldDB" id="V9VXL3"/>
<dbReference type="GO" id="GO:0046872">
    <property type="term" value="F:metal ion binding"/>
    <property type="evidence" value="ECO:0007669"/>
    <property type="project" value="InterPro"/>
</dbReference>
<keyword evidence="2" id="KW-1185">Reference proteome</keyword>
<dbReference type="PATRIC" id="fig|999552.6.peg.4327"/>
<dbReference type="Proteomes" id="UP000018780">
    <property type="component" value="Plasmid unnamed"/>
</dbReference>
<dbReference type="SUPFAM" id="SSF52768">
    <property type="entry name" value="Arginase/deacetylase"/>
    <property type="match status" value="1"/>
</dbReference>
<dbReference type="HOGENOM" id="CLU_1203625_0_0_5"/>
<reference evidence="1 2" key="1">
    <citation type="submission" date="2013-09" db="EMBL/GenBank/DDBJ databases">
        <authorList>
            <consortium name="DOE Joint Genome Institute"/>
            <person name="Klenk H.-P."/>
            <person name="Huntemann M."/>
            <person name="Han J."/>
            <person name="Chen A."/>
            <person name="Kyrpides N."/>
            <person name="Mavromatis K."/>
            <person name="Markowitz V."/>
            <person name="Palaniappan K."/>
            <person name="Ivanova N."/>
            <person name="Schaumberg A."/>
            <person name="Pati A."/>
            <person name="Liolios K."/>
            <person name="Nordberg H.P."/>
            <person name="Cantor M.N."/>
            <person name="Hua S.X."/>
            <person name="Woyke T."/>
        </authorList>
    </citation>
    <scope>NUCLEOTIDE SEQUENCE [LARGE SCALE GENOMIC DNA]</scope>
    <source>
        <strain evidence="1 2">DSM 14336</strain>
        <plasmid evidence="2">1</plasmid>
    </source>
</reference>
<proteinExistence type="predicted"/>
<name>V9VXL3_9RHOB</name>
<geneLocation type="plasmid" evidence="2">
    <name>1</name>
</geneLocation>